<dbReference type="PANTHER" id="PTHR46534:SF1">
    <property type="entry name" value="IGGFC-BINDING PROTEIN N-TERMINAL DOMAIN-CONTAINING PROTEIN"/>
    <property type="match status" value="1"/>
</dbReference>
<proteinExistence type="predicted"/>
<evidence type="ECO:0000313" key="2">
    <source>
        <dbReference type="EMBL" id="GMT33739.1"/>
    </source>
</evidence>
<protein>
    <recommendedName>
        <fullName evidence="4">IgGFc-binding protein N-terminal domain-containing protein</fullName>
    </recommendedName>
</protein>
<evidence type="ECO:0008006" key="4">
    <source>
        <dbReference type="Google" id="ProtNLM"/>
    </source>
</evidence>
<keyword evidence="1" id="KW-0732">Signal</keyword>
<gene>
    <name evidence="2" type="ORF">PFISCL1PPCAC_25036</name>
</gene>
<evidence type="ECO:0000313" key="3">
    <source>
        <dbReference type="Proteomes" id="UP001432322"/>
    </source>
</evidence>
<feature type="chain" id="PRO_5043439596" description="IgGFc-binding protein N-terminal domain-containing protein" evidence="1">
    <location>
        <begin position="18"/>
        <end position="446"/>
    </location>
</feature>
<dbReference type="EMBL" id="BTSY01000006">
    <property type="protein sequence ID" value="GMT33739.1"/>
    <property type="molecule type" value="Genomic_DNA"/>
</dbReference>
<comment type="caution">
    <text evidence="2">The sequence shown here is derived from an EMBL/GenBank/DDBJ whole genome shotgun (WGS) entry which is preliminary data.</text>
</comment>
<evidence type="ECO:0000256" key="1">
    <source>
        <dbReference type="SAM" id="SignalP"/>
    </source>
</evidence>
<dbReference type="AlphaFoldDB" id="A0AAV5WNN2"/>
<sequence length="446" mass="49204">MLRQLLIACLLIVSASAIADTMGNEFRVLFTRNFELNSRNCNLSITVVNPNDAAVNVALNYYGTLFDYKSMQYEMITVPAGGMVKQLFPQFDAWEYMNGGFQQQFDTRIVVTTSLPVTLYASNYLTQDGYAVGDTYLVLPYTMAGTSYSFTLPSPAPRTNDVIEYAIAYIIPTRKDVTVQMNVGQWSEKRLIPFKVGSPVHYFAVPYTKNMKDPTFYITGDNDFLVVAAVSCIPSPIGNFDYAAFMPSPAVAPGKCFTDTPTPDNHPTDLVNARRFSFAAVKEGCDNSVDFYDDTRTQVTHPDGTIVKVDNLFGDRAIIKVIDMPSQPIRIGSTELGGTFLAGVPSTAQFVSGTTYFMSETNMMTLYIITDAVASLTMRLDGEVVAFSPEILKIDGVQYHFTTQVVFSTTVPSVHKLDASPGKYIFYLIGTVDNGHSALGYYSAYN</sequence>
<accession>A0AAV5WNN2</accession>
<feature type="non-terminal residue" evidence="2">
    <location>
        <position position="446"/>
    </location>
</feature>
<reference evidence="2" key="1">
    <citation type="submission" date="2023-10" db="EMBL/GenBank/DDBJ databases">
        <title>Genome assembly of Pristionchus species.</title>
        <authorList>
            <person name="Yoshida K."/>
            <person name="Sommer R.J."/>
        </authorList>
    </citation>
    <scope>NUCLEOTIDE SEQUENCE</scope>
    <source>
        <strain evidence="2">RS5133</strain>
    </source>
</reference>
<dbReference type="Proteomes" id="UP001432322">
    <property type="component" value="Unassembled WGS sequence"/>
</dbReference>
<feature type="signal peptide" evidence="1">
    <location>
        <begin position="1"/>
        <end position="17"/>
    </location>
</feature>
<dbReference type="PANTHER" id="PTHR46534">
    <property type="entry name" value="IGGFC_BINDING DOMAIN-CONTAINING PROTEIN"/>
    <property type="match status" value="1"/>
</dbReference>
<name>A0AAV5WNN2_9BILA</name>
<keyword evidence="3" id="KW-1185">Reference proteome</keyword>
<organism evidence="2 3">
    <name type="scientific">Pristionchus fissidentatus</name>
    <dbReference type="NCBI Taxonomy" id="1538716"/>
    <lineage>
        <taxon>Eukaryota</taxon>
        <taxon>Metazoa</taxon>
        <taxon>Ecdysozoa</taxon>
        <taxon>Nematoda</taxon>
        <taxon>Chromadorea</taxon>
        <taxon>Rhabditida</taxon>
        <taxon>Rhabditina</taxon>
        <taxon>Diplogasteromorpha</taxon>
        <taxon>Diplogasteroidea</taxon>
        <taxon>Neodiplogasteridae</taxon>
        <taxon>Pristionchus</taxon>
    </lineage>
</organism>